<protein>
    <submittedName>
        <fullName evidence="1">Uncharacterized protein</fullName>
    </submittedName>
</protein>
<comment type="caution">
    <text evidence="1">The sequence shown here is derived from an EMBL/GenBank/DDBJ whole genome shotgun (WGS) entry which is preliminary data.</text>
</comment>
<dbReference type="EMBL" id="BMAW01061365">
    <property type="protein sequence ID" value="GFT30816.1"/>
    <property type="molecule type" value="Genomic_DNA"/>
</dbReference>
<proteinExistence type="predicted"/>
<gene>
    <name evidence="1" type="ORF">NPIL_358361</name>
</gene>
<accession>A0A8X6TL95</accession>
<reference evidence="1" key="1">
    <citation type="submission" date="2020-08" db="EMBL/GenBank/DDBJ databases">
        <title>Multicomponent nature underlies the extraordinary mechanical properties of spider dragline silk.</title>
        <authorList>
            <person name="Kono N."/>
            <person name="Nakamura H."/>
            <person name="Mori M."/>
            <person name="Yoshida Y."/>
            <person name="Ohtoshi R."/>
            <person name="Malay A.D."/>
            <person name="Moran D.A.P."/>
            <person name="Tomita M."/>
            <person name="Numata K."/>
            <person name="Arakawa K."/>
        </authorList>
    </citation>
    <scope>NUCLEOTIDE SEQUENCE</scope>
</reference>
<dbReference type="Proteomes" id="UP000887013">
    <property type="component" value="Unassembled WGS sequence"/>
</dbReference>
<keyword evidence="2" id="KW-1185">Reference proteome</keyword>
<organism evidence="1 2">
    <name type="scientific">Nephila pilipes</name>
    <name type="common">Giant wood spider</name>
    <name type="synonym">Nephila maculata</name>
    <dbReference type="NCBI Taxonomy" id="299642"/>
    <lineage>
        <taxon>Eukaryota</taxon>
        <taxon>Metazoa</taxon>
        <taxon>Ecdysozoa</taxon>
        <taxon>Arthropoda</taxon>
        <taxon>Chelicerata</taxon>
        <taxon>Arachnida</taxon>
        <taxon>Araneae</taxon>
        <taxon>Araneomorphae</taxon>
        <taxon>Entelegynae</taxon>
        <taxon>Araneoidea</taxon>
        <taxon>Nephilidae</taxon>
        <taxon>Nephila</taxon>
    </lineage>
</organism>
<dbReference type="AlphaFoldDB" id="A0A8X6TL95"/>
<sequence>MTSTVFVPFLGQTYGSILWNLLPPLFSHCLLYLGYRAYLLFSLEGTGPTKNNSIFLYRSLSAGDRVKGGSSAWCQRSPPFLHYIVFCETYTAPKFRESLTD</sequence>
<name>A0A8X6TL95_NEPPI</name>
<evidence type="ECO:0000313" key="1">
    <source>
        <dbReference type="EMBL" id="GFT30816.1"/>
    </source>
</evidence>
<evidence type="ECO:0000313" key="2">
    <source>
        <dbReference type="Proteomes" id="UP000887013"/>
    </source>
</evidence>